<dbReference type="EMBL" id="VTOW01000004">
    <property type="protein sequence ID" value="NKE72888.1"/>
    <property type="molecule type" value="Genomic_DNA"/>
</dbReference>
<dbReference type="Proteomes" id="UP000534783">
    <property type="component" value="Unassembled WGS sequence"/>
</dbReference>
<dbReference type="AlphaFoldDB" id="A0A7X6DTR4"/>
<comment type="caution">
    <text evidence="5">The sequence shown here is derived from an EMBL/GenBank/DDBJ whole genome shotgun (WGS) entry which is preliminary data.</text>
</comment>
<evidence type="ECO:0000256" key="2">
    <source>
        <dbReference type="ARBA" id="ARBA00023125"/>
    </source>
</evidence>
<keyword evidence="1" id="KW-0805">Transcription regulation</keyword>
<reference evidence="5 6" key="1">
    <citation type="journal article" date="2020" name="Nature">
        <title>Bacterial chemolithoautotrophy via manganese oxidation.</title>
        <authorList>
            <person name="Yu H."/>
            <person name="Leadbetter J.R."/>
        </authorList>
    </citation>
    <scope>NUCLEOTIDE SEQUENCE [LARGE SCALE GENOMIC DNA]</scope>
    <source>
        <strain evidence="5 6">Mn-1</strain>
    </source>
</reference>
<dbReference type="GO" id="GO:0003677">
    <property type="term" value="F:DNA binding"/>
    <property type="evidence" value="ECO:0007669"/>
    <property type="project" value="UniProtKB-KW"/>
</dbReference>
<accession>A0A7X6DTR4</accession>
<dbReference type="SMART" id="SM00421">
    <property type="entry name" value="HTH_LUXR"/>
    <property type="match status" value="1"/>
</dbReference>
<keyword evidence="3" id="KW-0804">Transcription</keyword>
<feature type="domain" description="HTH luxR-type" evidence="4">
    <location>
        <begin position="100"/>
        <end position="167"/>
    </location>
</feature>
<dbReference type="GO" id="GO:0006355">
    <property type="term" value="P:regulation of DNA-templated transcription"/>
    <property type="evidence" value="ECO:0007669"/>
    <property type="project" value="InterPro"/>
</dbReference>
<dbReference type="PRINTS" id="PR00038">
    <property type="entry name" value="HTHLUXR"/>
</dbReference>
<dbReference type="PROSITE" id="PS50043">
    <property type="entry name" value="HTH_LUXR_2"/>
    <property type="match status" value="1"/>
</dbReference>
<proteinExistence type="predicted"/>
<evidence type="ECO:0000256" key="1">
    <source>
        <dbReference type="ARBA" id="ARBA00023015"/>
    </source>
</evidence>
<evidence type="ECO:0000259" key="4">
    <source>
        <dbReference type="PROSITE" id="PS50043"/>
    </source>
</evidence>
<keyword evidence="2" id="KW-0238">DNA-binding</keyword>
<dbReference type="PANTHER" id="PTHR44688:SF16">
    <property type="entry name" value="DNA-BINDING TRANSCRIPTIONAL ACTIVATOR DEVR_DOSR"/>
    <property type="match status" value="1"/>
</dbReference>
<dbReference type="SUPFAM" id="SSF46894">
    <property type="entry name" value="C-terminal effector domain of the bipartite response regulators"/>
    <property type="match status" value="1"/>
</dbReference>
<organism evidence="5 6">
    <name type="scientific">Candidatus Manganitrophus noduliformans</name>
    <dbReference type="NCBI Taxonomy" id="2606439"/>
    <lineage>
        <taxon>Bacteria</taxon>
        <taxon>Pseudomonadati</taxon>
        <taxon>Nitrospirota</taxon>
        <taxon>Nitrospiria</taxon>
        <taxon>Candidatus Troglogloeales</taxon>
        <taxon>Candidatus Manganitrophaceae</taxon>
        <taxon>Candidatus Manganitrophus</taxon>
    </lineage>
</organism>
<sequence>MSSGIRDHRMLLKIIEALAAGRIGVVAFGPDGAPSFMNREAKRILNGRAPEEIPVPRRGRKSILFRSERGTWRVRALRRGKKEKSLLLEPLPEKGDLRSIRSRLIRAGLSLRQQQIALLAVQGASNRQMAERFCICAQTVRDHLREIFKKLRVHRRCELCIKLTGPNFRRD</sequence>
<evidence type="ECO:0000313" key="6">
    <source>
        <dbReference type="Proteomes" id="UP000534783"/>
    </source>
</evidence>
<gene>
    <name evidence="5" type="ORF">MNODULE_19225</name>
</gene>
<dbReference type="PANTHER" id="PTHR44688">
    <property type="entry name" value="DNA-BINDING TRANSCRIPTIONAL ACTIVATOR DEVR_DOSR"/>
    <property type="match status" value="1"/>
</dbReference>
<evidence type="ECO:0000256" key="3">
    <source>
        <dbReference type="ARBA" id="ARBA00023163"/>
    </source>
</evidence>
<dbReference type="InterPro" id="IPR036388">
    <property type="entry name" value="WH-like_DNA-bd_sf"/>
</dbReference>
<keyword evidence="6" id="KW-1185">Reference proteome</keyword>
<dbReference type="CDD" id="cd06170">
    <property type="entry name" value="LuxR_C_like"/>
    <property type="match status" value="1"/>
</dbReference>
<dbReference type="Gene3D" id="1.10.10.10">
    <property type="entry name" value="Winged helix-like DNA-binding domain superfamily/Winged helix DNA-binding domain"/>
    <property type="match status" value="1"/>
</dbReference>
<dbReference type="InterPro" id="IPR000792">
    <property type="entry name" value="Tscrpt_reg_LuxR_C"/>
</dbReference>
<evidence type="ECO:0000313" key="5">
    <source>
        <dbReference type="EMBL" id="NKE72888.1"/>
    </source>
</evidence>
<dbReference type="Pfam" id="PF00196">
    <property type="entry name" value="GerE"/>
    <property type="match status" value="1"/>
</dbReference>
<name>A0A7X6DTR4_9BACT</name>
<protein>
    <submittedName>
        <fullName evidence="5">Helix-turn-helix transcriptional regulator</fullName>
    </submittedName>
</protein>
<dbReference type="InterPro" id="IPR016032">
    <property type="entry name" value="Sig_transdc_resp-reg_C-effctor"/>
</dbReference>